<proteinExistence type="predicted"/>
<dbReference type="Proteomes" id="UP000095463">
    <property type="component" value="Unassembled WGS sequence"/>
</dbReference>
<keyword evidence="3" id="KW-1185">Reference proteome</keyword>
<evidence type="ECO:0000313" key="2">
    <source>
        <dbReference type="EMBL" id="OEO31636.1"/>
    </source>
</evidence>
<reference evidence="2 3" key="1">
    <citation type="journal article" date="2015" name="Genome Announc.">
        <title>Genome Assemblies of Three Soil-Associated Devosia species: D. insulae, D. limi, and D. soli.</title>
        <authorList>
            <person name="Hassan Y.I."/>
            <person name="Lepp D."/>
            <person name="Zhou T."/>
        </authorList>
    </citation>
    <scope>NUCLEOTIDE SEQUENCE [LARGE SCALE GENOMIC DNA]</scope>
    <source>
        <strain evidence="2 3">DS-56</strain>
    </source>
</reference>
<sequence>MGSFAMDTIAAIYGRRSIRDYEPRLVPRPVVAAILHDAAQAPTPPPSGAAPFVFVVIEGIERIAAYGDAALAFARAHRKPDRANDWVDKPGFLVFFNAPAVVIICGFDDGYGQALQDCNRAGQNLMLSAHARGLGTCWVGSPMLWLRDPATRAKLGIPANYTPHAALTLGYPSGTPSGIPRQEPEIIWQA</sequence>
<dbReference type="PANTHER" id="PTHR23026">
    <property type="entry name" value="NADPH NITROREDUCTASE"/>
    <property type="match status" value="1"/>
</dbReference>
<comment type="caution">
    <text evidence="2">The sequence shown here is derived from an EMBL/GenBank/DDBJ whole genome shotgun (WGS) entry which is preliminary data.</text>
</comment>
<dbReference type="Gene3D" id="3.40.109.10">
    <property type="entry name" value="NADH Oxidase"/>
    <property type="match status" value="1"/>
</dbReference>
<protein>
    <recommendedName>
        <fullName evidence="1">Nitroreductase domain-containing protein</fullName>
    </recommendedName>
</protein>
<dbReference type="OrthoDB" id="9802510at2"/>
<dbReference type="Pfam" id="PF00881">
    <property type="entry name" value="Nitroreductase"/>
    <property type="match status" value="1"/>
</dbReference>
<dbReference type="GO" id="GO:0016491">
    <property type="term" value="F:oxidoreductase activity"/>
    <property type="evidence" value="ECO:0007669"/>
    <property type="project" value="InterPro"/>
</dbReference>
<evidence type="ECO:0000259" key="1">
    <source>
        <dbReference type="Pfam" id="PF00881"/>
    </source>
</evidence>
<name>A0A1E5XSQ8_9HYPH</name>
<dbReference type="InterPro" id="IPR050627">
    <property type="entry name" value="Nitroreductase/BluB"/>
</dbReference>
<gene>
    <name evidence="2" type="ORF">VW23_015220</name>
</gene>
<dbReference type="PANTHER" id="PTHR23026:SF123">
    <property type="entry name" value="NAD(P)H NITROREDUCTASE RV3131-RELATED"/>
    <property type="match status" value="1"/>
</dbReference>
<dbReference type="InterPro" id="IPR000415">
    <property type="entry name" value="Nitroreductase-like"/>
</dbReference>
<organism evidence="2 3">
    <name type="scientific">Devosia insulae DS-56</name>
    <dbReference type="NCBI Taxonomy" id="1116389"/>
    <lineage>
        <taxon>Bacteria</taxon>
        <taxon>Pseudomonadati</taxon>
        <taxon>Pseudomonadota</taxon>
        <taxon>Alphaproteobacteria</taxon>
        <taxon>Hyphomicrobiales</taxon>
        <taxon>Devosiaceae</taxon>
        <taxon>Devosia</taxon>
    </lineage>
</organism>
<dbReference type="EMBL" id="LAJE02000151">
    <property type="protein sequence ID" value="OEO31636.1"/>
    <property type="molecule type" value="Genomic_DNA"/>
</dbReference>
<evidence type="ECO:0000313" key="3">
    <source>
        <dbReference type="Proteomes" id="UP000095463"/>
    </source>
</evidence>
<accession>A0A1E5XSQ8</accession>
<dbReference type="SUPFAM" id="SSF55469">
    <property type="entry name" value="FMN-dependent nitroreductase-like"/>
    <property type="match status" value="1"/>
</dbReference>
<dbReference type="InterPro" id="IPR029479">
    <property type="entry name" value="Nitroreductase"/>
</dbReference>
<dbReference type="CDD" id="cd02062">
    <property type="entry name" value="Nitro_FMN_reductase"/>
    <property type="match status" value="1"/>
</dbReference>
<feature type="domain" description="Nitroreductase" evidence="1">
    <location>
        <begin position="12"/>
        <end position="171"/>
    </location>
</feature>
<dbReference type="AlphaFoldDB" id="A0A1E5XSQ8"/>